<evidence type="ECO:0000256" key="1">
    <source>
        <dbReference type="SAM" id="MobiDB-lite"/>
    </source>
</evidence>
<keyword evidence="3" id="KW-1185">Reference proteome</keyword>
<feature type="region of interest" description="Disordered" evidence="1">
    <location>
        <begin position="272"/>
        <end position="313"/>
    </location>
</feature>
<dbReference type="InterPro" id="IPR045668">
    <property type="entry name" value="FHIP_KELAA_motif"/>
</dbReference>
<feature type="region of interest" description="Disordered" evidence="1">
    <location>
        <begin position="43"/>
        <end position="70"/>
    </location>
</feature>
<dbReference type="EMBL" id="JAEFCI010006561">
    <property type="protein sequence ID" value="KAG5459603.1"/>
    <property type="molecule type" value="Genomic_DNA"/>
</dbReference>
<accession>A0A8H7ZV43</accession>
<feature type="compositionally biased region" description="Acidic residues" evidence="1">
    <location>
        <begin position="272"/>
        <end position="282"/>
    </location>
</feature>
<gene>
    <name evidence="2" type="ORF">BJ554DRAFT_8454</name>
</gene>
<protein>
    <submittedName>
        <fullName evidence="2">Uncharacterized protein</fullName>
    </submittedName>
</protein>
<evidence type="ECO:0000313" key="2">
    <source>
        <dbReference type="EMBL" id="KAG5459603.1"/>
    </source>
</evidence>
<comment type="caution">
    <text evidence="2">The sequence shown here is derived from an EMBL/GenBank/DDBJ whole genome shotgun (WGS) entry which is preliminary data.</text>
</comment>
<feature type="region of interest" description="Disordered" evidence="1">
    <location>
        <begin position="189"/>
        <end position="235"/>
    </location>
</feature>
<dbReference type="AlphaFoldDB" id="A0A8H7ZV43"/>
<feature type="non-terminal residue" evidence="2">
    <location>
        <position position="338"/>
    </location>
</feature>
<dbReference type="OrthoDB" id="5350595at2759"/>
<feature type="compositionally biased region" description="Low complexity" evidence="1">
    <location>
        <begin position="290"/>
        <end position="299"/>
    </location>
</feature>
<reference evidence="2 3" key="1">
    <citation type="journal article" name="Sci. Rep.">
        <title>Genome-scale phylogenetic analyses confirm Olpidium as the closest living zoosporic fungus to the non-flagellated, terrestrial fungi.</title>
        <authorList>
            <person name="Chang Y."/>
            <person name="Rochon D."/>
            <person name="Sekimoto S."/>
            <person name="Wang Y."/>
            <person name="Chovatia M."/>
            <person name="Sandor L."/>
            <person name="Salamov A."/>
            <person name="Grigoriev I.V."/>
            <person name="Stajich J.E."/>
            <person name="Spatafora J.W."/>
        </authorList>
    </citation>
    <scope>NUCLEOTIDE SEQUENCE [LARGE SCALE GENOMIC DNA]</scope>
    <source>
        <strain evidence="2">S191</strain>
    </source>
</reference>
<proteinExistence type="predicted"/>
<organism evidence="2 3">
    <name type="scientific">Olpidium bornovanus</name>
    <dbReference type="NCBI Taxonomy" id="278681"/>
    <lineage>
        <taxon>Eukaryota</taxon>
        <taxon>Fungi</taxon>
        <taxon>Fungi incertae sedis</taxon>
        <taxon>Olpidiomycota</taxon>
        <taxon>Olpidiomycotina</taxon>
        <taxon>Olpidiomycetes</taxon>
        <taxon>Olpidiales</taxon>
        <taxon>Olpidiaceae</taxon>
        <taxon>Olpidium</taxon>
    </lineage>
</organism>
<dbReference type="Proteomes" id="UP000673691">
    <property type="component" value="Unassembled WGS sequence"/>
</dbReference>
<sequence length="338" mass="35821">MTTLSVAPNGAAMKAGGFDEYLIEAQERHVYTLKRSAVVNGKGRPISTETADHQARTFESSRPSGSPSVDDDRALFLGTLLDELESMADASSIERTLLITGLLSRIVMLLDLGVSNIVYSKNARSKTIYGALMSSCGLPGNPHEISLAIIAEMKRSKWLQVARKVSERSREVPDFPQKVRRMRAIGLSQASIGGGDRRERKNSADGAGSPGATPTTSSLPSSPTTPSNRHGHDQSQQDLAGVYVVVQEFCKELAANLFVKSVQGSRVFGGEELEADDEDDEAGTPPLDRGPAAAKVAGPPATPKSPGGGLGLRFLSRIRSSSSLSFSSRGSSPAASEH</sequence>
<feature type="compositionally biased region" description="Low complexity" evidence="1">
    <location>
        <begin position="204"/>
        <end position="227"/>
    </location>
</feature>
<name>A0A8H7ZV43_9FUNG</name>
<evidence type="ECO:0000313" key="3">
    <source>
        <dbReference type="Proteomes" id="UP000673691"/>
    </source>
</evidence>
<dbReference type="Pfam" id="PF19311">
    <property type="entry name" value="KELAA"/>
    <property type="match status" value="1"/>
</dbReference>
<feature type="compositionally biased region" description="Polar residues" evidence="1">
    <location>
        <begin position="57"/>
        <end position="67"/>
    </location>
</feature>